<gene>
    <name evidence="1" type="ORF">F4820DRAFT_310493</name>
</gene>
<protein>
    <submittedName>
        <fullName evidence="1">Alpha/beta-hydrolase</fullName>
    </submittedName>
</protein>
<name>A0ACB9Z062_9PEZI</name>
<evidence type="ECO:0000313" key="2">
    <source>
        <dbReference type="Proteomes" id="UP001497700"/>
    </source>
</evidence>
<proteinExistence type="predicted"/>
<dbReference type="Proteomes" id="UP001497700">
    <property type="component" value="Unassembled WGS sequence"/>
</dbReference>
<dbReference type="EMBL" id="MU393477">
    <property type="protein sequence ID" value="KAI4865060.1"/>
    <property type="molecule type" value="Genomic_DNA"/>
</dbReference>
<sequence>MDDEKSSMLPLLKEEHDNSPRPAGRVSPKKPSWSWTRLAVVLLSLVCGTLVYGIGIEIGSRIMSEFNHRYIQDGYRHSIPESQDSDGWTEWSTITPNEKLVWQPCFAVYGPDIICARLTVPMDYHRPLNQSADNPKVHLALVMRPGSRRTQDPSSYSDSPLLINPGGPGGSGALLAIASGKQLRAAIGTDRDIVGFDPRGVGATTPKADCFAAPDDPYGLEGRNVAYMNRLGWVTSGHDVGIVNSSNVALSKLSARSKALAGLCKRIDEAEGDNSIFRYSNTANVARDMLSIVHAWDEWRSTSSVKPAEATQKPETVDEPQTVPRIEPSDSTKGKLVYWGFSYGTLLGATFASMFPDKVGRLVLDGVVDADHYVNAVAADNILDTDAIWEQFFVYCADAGPACAFSLLGDRPEDIKKRYDDTIAWLEKEPAVVLPRYANVPVMVTASDIKMIIFSALYAPIPGFPLVATILKALVDGQLDTIVAAPISTLLCHNLSLPVWPDDAQKVIGCSDKRYKLNDDVDTLQKRFEEMASYSSFADVWMNVGFNLPCNGWDIEAKDPPMRWDDNPAHKPAPINTSFPILFLSNRLDPVTPLHSALKMTRKFATASIVEQNAMGHCTLSCVSLCTINHIRAYLDQGILPPAPRFDSDDSGEWATCECDERPWKSLRVVGARPDADGRLRAEIESEEIWVGKTDEEVGAMTAYGNLRTHLRRSEAFVQQFDYHNPLREVMLNSAMLHVNGQQTCGT</sequence>
<keyword evidence="2" id="KW-1185">Reference proteome</keyword>
<accession>A0ACB9Z062</accession>
<evidence type="ECO:0000313" key="1">
    <source>
        <dbReference type="EMBL" id="KAI4865060.1"/>
    </source>
</evidence>
<reference evidence="1 2" key="1">
    <citation type="journal article" date="2022" name="New Phytol.">
        <title>Ecological generalism drives hyperdiversity of secondary metabolite gene clusters in xylarialean endophytes.</title>
        <authorList>
            <person name="Franco M.E.E."/>
            <person name="Wisecaver J.H."/>
            <person name="Arnold A.E."/>
            <person name="Ju Y.M."/>
            <person name="Slot J.C."/>
            <person name="Ahrendt S."/>
            <person name="Moore L.P."/>
            <person name="Eastman K.E."/>
            <person name="Scott K."/>
            <person name="Konkel Z."/>
            <person name="Mondo S.J."/>
            <person name="Kuo A."/>
            <person name="Hayes R.D."/>
            <person name="Haridas S."/>
            <person name="Andreopoulos B."/>
            <person name="Riley R."/>
            <person name="LaButti K."/>
            <person name="Pangilinan J."/>
            <person name="Lipzen A."/>
            <person name="Amirebrahimi M."/>
            <person name="Yan J."/>
            <person name="Adam C."/>
            <person name="Keymanesh K."/>
            <person name="Ng V."/>
            <person name="Louie K."/>
            <person name="Northen T."/>
            <person name="Drula E."/>
            <person name="Henrissat B."/>
            <person name="Hsieh H.M."/>
            <person name="Youens-Clark K."/>
            <person name="Lutzoni F."/>
            <person name="Miadlikowska J."/>
            <person name="Eastwood D.C."/>
            <person name="Hamelin R.C."/>
            <person name="Grigoriev I.V."/>
            <person name="U'Ren J.M."/>
        </authorList>
    </citation>
    <scope>NUCLEOTIDE SEQUENCE [LARGE SCALE GENOMIC DNA]</scope>
    <source>
        <strain evidence="1 2">CBS 119005</strain>
    </source>
</reference>
<organism evidence="1 2">
    <name type="scientific">Hypoxylon rubiginosum</name>
    <dbReference type="NCBI Taxonomy" id="110542"/>
    <lineage>
        <taxon>Eukaryota</taxon>
        <taxon>Fungi</taxon>
        <taxon>Dikarya</taxon>
        <taxon>Ascomycota</taxon>
        <taxon>Pezizomycotina</taxon>
        <taxon>Sordariomycetes</taxon>
        <taxon>Xylariomycetidae</taxon>
        <taxon>Xylariales</taxon>
        <taxon>Hypoxylaceae</taxon>
        <taxon>Hypoxylon</taxon>
    </lineage>
</organism>
<comment type="caution">
    <text evidence="1">The sequence shown here is derived from an EMBL/GenBank/DDBJ whole genome shotgun (WGS) entry which is preliminary data.</text>
</comment>